<reference evidence="3 4" key="1">
    <citation type="submission" date="2019-02" db="EMBL/GenBank/DDBJ databases">
        <title>Deep-cultivation of Planctomycetes and their phenomic and genomic characterization uncovers novel biology.</title>
        <authorList>
            <person name="Wiegand S."/>
            <person name="Jogler M."/>
            <person name="Boedeker C."/>
            <person name="Pinto D."/>
            <person name="Vollmers J."/>
            <person name="Rivas-Marin E."/>
            <person name="Kohn T."/>
            <person name="Peeters S.H."/>
            <person name="Heuer A."/>
            <person name="Rast P."/>
            <person name="Oberbeckmann S."/>
            <person name="Bunk B."/>
            <person name="Jeske O."/>
            <person name="Meyerdierks A."/>
            <person name="Storesund J.E."/>
            <person name="Kallscheuer N."/>
            <person name="Luecker S."/>
            <person name="Lage O.M."/>
            <person name="Pohl T."/>
            <person name="Merkel B.J."/>
            <person name="Hornburger P."/>
            <person name="Mueller R.-W."/>
            <person name="Bruemmer F."/>
            <person name="Labrenz M."/>
            <person name="Spormann A.M."/>
            <person name="Op Den Camp H."/>
            <person name="Overmann J."/>
            <person name="Amann R."/>
            <person name="Jetten M.S.M."/>
            <person name="Mascher T."/>
            <person name="Medema M.H."/>
            <person name="Devos D.P."/>
            <person name="Kaster A.-K."/>
            <person name="Ovreas L."/>
            <person name="Rohde M."/>
            <person name="Galperin M.Y."/>
            <person name="Jogler C."/>
        </authorList>
    </citation>
    <scope>NUCLEOTIDE SEQUENCE [LARGE SCALE GENOMIC DNA]</scope>
    <source>
        <strain evidence="3 4">CA13</strain>
    </source>
</reference>
<dbReference type="GO" id="GO:0005524">
    <property type="term" value="F:ATP binding"/>
    <property type="evidence" value="ECO:0007669"/>
    <property type="project" value="UniProtKB-KW"/>
</dbReference>
<protein>
    <submittedName>
        <fullName evidence="3">Macrolide export ATP-binding/permease protein MacB</fullName>
        <ecNumber evidence="3">3.6.3.-</ecNumber>
    </submittedName>
</protein>
<dbReference type="PANTHER" id="PTHR30572">
    <property type="entry name" value="MEMBRANE COMPONENT OF TRANSPORTER-RELATED"/>
    <property type="match status" value="1"/>
</dbReference>
<dbReference type="PANTHER" id="PTHR30572:SF4">
    <property type="entry name" value="ABC TRANSPORTER PERMEASE YTRF"/>
    <property type="match status" value="1"/>
</dbReference>
<keyword evidence="1" id="KW-0175">Coiled coil</keyword>
<feature type="coiled-coil region" evidence="1">
    <location>
        <begin position="47"/>
        <end position="74"/>
    </location>
</feature>
<keyword evidence="2" id="KW-1133">Transmembrane helix</keyword>
<organism evidence="3 4">
    <name type="scientific">Novipirellula herctigrandis</name>
    <dbReference type="NCBI Taxonomy" id="2527986"/>
    <lineage>
        <taxon>Bacteria</taxon>
        <taxon>Pseudomonadati</taxon>
        <taxon>Planctomycetota</taxon>
        <taxon>Planctomycetia</taxon>
        <taxon>Pirellulales</taxon>
        <taxon>Pirellulaceae</taxon>
        <taxon>Novipirellula</taxon>
    </lineage>
</organism>
<feature type="transmembrane region" description="Helical" evidence="2">
    <location>
        <begin position="18"/>
        <end position="39"/>
    </location>
</feature>
<accession>A0A5C5ZBY7</accession>
<keyword evidence="2" id="KW-0472">Membrane</keyword>
<dbReference type="GO" id="GO:0022857">
    <property type="term" value="F:transmembrane transporter activity"/>
    <property type="evidence" value="ECO:0007669"/>
    <property type="project" value="TreeGrafter"/>
</dbReference>
<evidence type="ECO:0000256" key="1">
    <source>
        <dbReference type="SAM" id="Coils"/>
    </source>
</evidence>
<dbReference type="GO" id="GO:0005886">
    <property type="term" value="C:plasma membrane"/>
    <property type="evidence" value="ECO:0007669"/>
    <property type="project" value="TreeGrafter"/>
</dbReference>
<proteinExistence type="predicted"/>
<keyword evidence="3" id="KW-0378">Hydrolase</keyword>
<feature type="transmembrane region" description="Helical" evidence="2">
    <location>
        <begin position="391"/>
        <end position="414"/>
    </location>
</feature>
<dbReference type="OrthoDB" id="274210at2"/>
<name>A0A5C5ZBY7_9BACT</name>
<dbReference type="EC" id="3.6.3.-" evidence="3"/>
<keyword evidence="4" id="KW-1185">Reference proteome</keyword>
<keyword evidence="2" id="KW-0812">Transmembrane</keyword>
<sequence>MNVFTLIRKEIGHRKLNFALSILAAAVAAATFLVSISLLRSTDLETSRLINEKVAETEAEMAKLEDELRVSMKGLGFNIHIFPEGQDLSEVYEQGYASKTMPEEYVTRLAQSEIVTVNHLLPTLTQVTDWPEYKRKIVLIGIRGEVPKLHGSNKKPLLDPVPEGELIVGYELQNSLELEVGDQVTLKGREFKIRECYGERGSKDDITVWMSLKQTQEIFDKEGQINSILALECNCATIDRLSEIRAELGEILPGTKIIEQESKALARAEARKSGQTTARQQIESMKESRSRLKEKREALASILIPLIGIFCMAGIGLLVFLNAKERVYEVGLLLALGVNSFKILTAFLLKAAVGGWVGGMIGIGASLLFIEKGGSLFAGYPANELTSAVELGLVLVCMPLFAAIASWIPAFAAAQCDPAEVLRNE</sequence>
<dbReference type="GO" id="GO:0016787">
    <property type="term" value="F:hydrolase activity"/>
    <property type="evidence" value="ECO:0007669"/>
    <property type="project" value="UniProtKB-KW"/>
</dbReference>
<dbReference type="RefSeq" id="WP_146401620.1">
    <property type="nucleotide sequence ID" value="NZ_SJPJ01000001.1"/>
</dbReference>
<evidence type="ECO:0000256" key="2">
    <source>
        <dbReference type="SAM" id="Phobius"/>
    </source>
</evidence>
<feature type="transmembrane region" description="Helical" evidence="2">
    <location>
        <begin position="343"/>
        <end position="370"/>
    </location>
</feature>
<dbReference type="Proteomes" id="UP000315010">
    <property type="component" value="Unassembled WGS sequence"/>
</dbReference>
<gene>
    <name evidence="3" type="primary">macB_5</name>
    <name evidence="3" type="ORF">CA13_55590</name>
</gene>
<dbReference type="InterPro" id="IPR050250">
    <property type="entry name" value="Macrolide_Exporter_MacB"/>
</dbReference>
<dbReference type="EMBL" id="SJPJ01000001">
    <property type="protein sequence ID" value="TWT84083.1"/>
    <property type="molecule type" value="Genomic_DNA"/>
</dbReference>
<keyword evidence="3" id="KW-0067">ATP-binding</keyword>
<feature type="transmembrane region" description="Helical" evidence="2">
    <location>
        <begin position="298"/>
        <end position="323"/>
    </location>
</feature>
<evidence type="ECO:0000313" key="4">
    <source>
        <dbReference type="Proteomes" id="UP000315010"/>
    </source>
</evidence>
<feature type="coiled-coil region" evidence="1">
    <location>
        <begin position="275"/>
        <end position="302"/>
    </location>
</feature>
<dbReference type="AlphaFoldDB" id="A0A5C5ZBY7"/>
<keyword evidence="3" id="KW-0547">Nucleotide-binding</keyword>
<evidence type="ECO:0000313" key="3">
    <source>
        <dbReference type="EMBL" id="TWT84083.1"/>
    </source>
</evidence>
<comment type="caution">
    <text evidence="3">The sequence shown here is derived from an EMBL/GenBank/DDBJ whole genome shotgun (WGS) entry which is preliminary data.</text>
</comment>